<evidence type="ECO:0000313" key="3">
    <source>
        <dbReference type="Proteomes" id="UP001596160"/>
    </source>
</evidence>
<protein>
    <submittedName>
        <fullName evidence="2">Uncharacterized protein</fullName>
    </submittedName>
</protein>
<keyword evidence="3" id="KW-1185">Reference proteome</keyword>
<dbReference type="InterPro" id="IPR011047">
    <property type="entry name" value="Quinoprotein_ADH-like_sf"/>
</dbReference>
<evidence type="ECO:0000313" key="2">
    <source>
        <dbReference type="EMBL" id="MFC5153977.1"/>
    </source>
</evidence>
<dbReference type="RefSeq" id="WP_344478755.1">
    <property type="nucleotide sequence ID" value="NZ_BAAASB010000010.1"/>
</dbReference>
<accession>A0ABW0APJ3</accession>
<dbReference type="EMBL" id="JBHSKP010000012">
    <property type="protein sequence ID" value="MFC5153977.1"/>
    <property type="molecule type" value="Genomic_DNA"/>
</dbReference>
<feature type="compositionally biased region" description="Basic and acidic residues" evidence="1">
    <location>
        <begin position="213"/>
        <end position="223"/>
    </location>
</feature>
<organism evidence="2 3">
    <name type="scientific">Streptomyces amakusaensis</name>
    <dbReference type="NCBI Taxonomy" id="67271"/>
    <lineage>
        <taxon>Bacteria</taxon>
        <taxon>Bacillati</taxon>
        <taxon>Actinomycetota</taxon>
        <taxon>Actinomycetes</taxon>
        <taxon>Kitasatosporales</taxon>
        <taxon>Streptomycetaceae</taxon>
        <taxon>Streptomyces</taxon>
    </lineage>
</organism>
<dbReference type="Proteomes" id="UP001596160">
    <property type="component" value="Unassembled WGS sequence"/>
</dbReference>
<dbReference type="SUPFAM" id="SSF50998">
    <property type="entry name" value="Quinoprotein alcohol dehydrogenase-like"/>
    <property type="match status" value="1"/>
</dbReference>
<gene>
    <name evidence="2" type="ORF">ACFPRH_19775</name>
</gene>
<name>A0ABW0APJ3_9ACTN</name>
<dbReference type="Gene3D" id="2.130.10.10">
    <property type="entry name" value="YVTN repeat-like/Quinoprotein amine dehydrogenase"/>
    <property type="match status" value="1"/>
</dbReference>
<reference evidence="3" key="1">
    <citation type="journal article" date="2019" name="Int. J. Syst. Evol. Microbiol.">
        <title>The Global Catalogue of Microorganisms (GCM) 10K type strain sequencing project: providing services to taxonomists for standard genome sequencing and annotation.</title>
        <authorList>
            <consortium name="The Broad Institute Genomics Platform"/>
            <consortium name="The Broad Institute Genome Sequencing Center for Infectious Disease"/>
            <person name="Wu L."/>
            <person name="Ma J."/>
        </authorList>
    </citation>
    <scope>NUCLEOTIDE SEQUENCE [LARGE SCALE GENOMIC DNA]</scope>
    <source>
        <strain evidence="3">PCU 266</strain>
    </source>
</reference>
<feature type="region of interest" description="Disordered" evidence="1">
    <location>
        <begin position="153"/>
        <end position="223"/>
    </location>
</feature>
<proteinExistence type="predicted"/>
<sequence>MALLHIDQVLGDHPFAEIGEPSLAVADKRRALLAVAGTHTHHFAGGAPVGVYDTGDLVCQTLLRSRYRVHALAFHPTLPLLATGTGRYDGGYFFDGELLLLNLETGESVSAIEHESGRQVLELEWQNETDLHLLMAPPDDWQDKEAHTHGHTAVVNRPDWNAVDPHSLTGRDLAGPRVAAPRGRRPTSPPPGHGTRGQLGSAPPCPRGRTALRRQDPVLRRRA</sequence>
<comment type="caution">
    <text evidence="2">The sequence shown here is derived from an EMBL/GenBank/DDBJ whole genome shotgun (WGS) entry which is preliminary data.</text>
</comment>
<evidence type="ECO:0000256" key="1">
    <source>
        <dbReference type="SAM" id="MobiDB-lite"/>
    </source>
</evidence>
<dbReference type="InterPro" id="IPR015943">
    <property type="entry name" value="WD40/YVTN_repeat-like_dom_sf"/>
</dbReference>